<dbReference type="InterPro" id="IPR000182">
    <property type="entry name" value="GNAT_dom"/>
</dbReference>
<gene>
    <name evidence="4" type="ORF">FKG95_11200</name>
</gene>
<dbReference type="EMBL" id="VHSH01000003">
    <property type="protein sequence ID" value="TQV80715.1"/>
    <property type="molecule type" value="Genomic_DNA"/>
</dbReference>
<reference evidence="4 5" key="1">
    <citation type="submission" date="2019-06" db="EMBL/GenBank/DDBJ databases">
        <title>Whole genome sequence for Rhodospirillaceae sp. R148.</title>
        <authorList>
            <person name="Wang G."/>
        </authorList>
    </citation>
    <scope>NUCLEOTIDE SEQUENCE [LARGE SCALE GENOMIC DNA]</scope>
    <source>
        <strain evidence="4 5">R148</strain>
    </source>
</reference>
<evidence type="ECO:0000259" key="3">
    <source>
        <dbReference type="PROSITE" id="PS51186"/>
    </source>
</evidence>
<evidence type="ECO:0000256" key="2">
    <source>
        <dbReference type="ARBA" id="ARBA00023315"/>
    </source>
</evidence>
<comment type="caution">
    <text evidence="4">The sequence shown here is derived from an EMBL/GenBank/DDBJ whole genome shotgun (WGS) entry which is preliminary data.</text>
</comment>
<accession>A0A545TU16</accession>
<name>A0A545TU16_9PROT</name>
<protein>
    <submittedName>
        <fullName evidence="4">GNAT family N-acetyltransferase</fullName>
    </submittedName>
</protein>
<dbReference type="Pfam" id="PF13673">
    <property type="entry name" value="Acetyltransf_10"/>
    <property type="match status" value="1"/>
</dbReference>
<dbReference type="GO" id="GO:0016747">
    <property type="term" value="F:acyltransferase activity, transferring groups other than amino-acyl groups"/>
    <property type="evidence" value="ECO:0007669"/>
    <property type="project" value="InterPro"/>
</dbReference>
<dbReference type="OrthoDB" id="9799154at2"/>
<evidence type="ECO:0000313" key="4">
    <source>
        <dbReference type="EMBL" id="TQV80715.1"/>
    </source>
</evidence>
<keyword evidence="1 4" id="KW-0808">Transferase</keyword>
<evidence type="ECO:0000256" key="1">
    <source>
        <dbReference type="ARBA" id="ARBA00022679"/>
    </source>
</evidence>
<dbReference type="Gene3D" id="3.40.630.30">
    <property type="match status" value="1"/>
</dbReference>
<feature type="domain" description="N-acetyltransferase" evidence="3">
    <location>
        <begin position="5"/>
        <end position="175"/>
    </location>
</feature>
<dbReference type="PANTHER" id="PTHR43420">
    <property type="entry name" value="ACETYLTRANSFERASE"/>
    <property type="match status" value="1"/>
</dbReference>
<dbReference type="InterPro" id="IPR016181">
    <property type="entry name" value="Acyl_CoA_acyltransferase"/>
</dbReference>
<keyword evidence="2" id="KW-0012">Acyltransferase</keyword>
<dbReference type="PANTHER" id="PTHR43420:SF43">
    <property type="entry name" value="SPERMINE_SPERMIDINE ACETYLTRANSFERASE"/>
    <property type="match status" value="1"/>
</dbReference>
<dbReference type="CDD" id="cd04301">
    <property type="entry name" value="NAT_SF"/>
    <property type="match status" value="1"/>
</dbReference>
<dbReference type="InterPro" id="IPR050680">
    <property type="entry name" value="YpeA/RimI_acetyltransf"/>
</dbReference>
<sequence length="189" mass="21446">MTERLKLRRARLQDSRALAQVHIETWRHTYAGMVPDQYLASMTLDEQARCWRHWINTSGARESILLVETLPEDKAPEQSRIVGFGHAGPARIRTPNRSGEVYTLYVDVDWQGQGIGRQLLHQLFAGLIEAGMDSAMIWVLASNPSRFFYEAVGGQRIAERRERFAGVLLDEIAYSWPDLNALQALKPGV</sequence>
<keyword evidence="5" id="KW-1185">Reference proteome</keyword>
<dbReference type="SUPFAM" id="SSF55729">
    <property type="entry name" value="Acyl-CoA N-acyltransferases (Nat)"/>
    <property type="match status" value="1"/>
</dbReference>
<dbReference type="Proteomes" id="UP000315252">
    <property type="component" value="Unassembled WGS sequence"/>
</dbReference>
<dbReference type="PROSITE" id="PS51186">
    <property type="entry name" value="GNAT"/>
    <property type="match status" value="1"/>
</dbReference>
<proteinExistence type="predicted"/>
<dbReference type="AlphaFoldDB" id="A0A545TU16"/>
<evidence type="ECO:0000313" key="5">
    <source>
        <dbReference type="Proteomes" id="UP000315252"/>
    </source>
</evidence>
<dbReference type="RefSeq" id="WP_142896429.1">
    <property type="nucleotide sequence ID" value="NZ_ML660054.1"/>
</dbReference>
<organism evidence="4 5">
    <name type="scientific">Denitrobaculum tricleocarpae</name>
    <dbReference type="NCBI Taxonomy" id="2591009"/>
    <lineage>
        <taxon>Bacteria</taxon>
        <taxon>Pseudomonadati</taxon>
        <taxon>Pseudomonadota</taxon>
        <taxon>Alphaproteobacteria</taxon>
        <taxon>Rhodospirillales</taxon>
        <taxon>Rhodospirillaceae</taxon>
        <taxon>Denitrobaculum</taxon>
    </lineage>
</organism>